<organism evidence="8 9">
    <name type="scientific">Ligilactobacillus faecis</name>
    <dbReference type="NCBI Taxonomy" id="762833"/>
    <lineage>
        <taxon>Bacteria</taxon>
        <taxon>Bacillati</taxon>
        <taxon>Bacillota</taxon>
        <taxon>Bacilli</taxon>
        <taxon>Lactobacillales</taxon>
        <taxon>Lactobacillaceae</taxon>
        <taxon>Ligilactobacillus</taxon>
    </lineage>
</organism>
<comment type="caution">
    <text evidence="8">The sequence shown here is derived from an EMBL/GenBank/DDBJ whole genome shotgun (WGS) entry which is preliminary data.</text>
</comment>
<feature type="binding site" evidence="5">
    <location>
        <position position="16"/>
    </location>
    <ligand>
        <name>UDP</name>
        <dbReference type="ChEBI" id="CHEBI:58223"/>
    </ligand>
</feature>
<comment type="domain">
    <text evidence="5">Dimerizes via the C-terminus; dimerization is required for tetramer formation. Binds protein substrate via an exposed loop in the N-terminus.</text>
</comment>
<comment type="function">
    <text evidence="5">Required for polymorphic O-glycosylation of the serine-rich repeat protein in this bacteria. Catalyzes the second step in glycosylation by transferring a sugar from a UDP-activated sugar to the terminal GlcNAc moiety of the 3-O-(N-acetyl-alpha-D-glucosaminyl)-L-seryl-[protein] resulting from the first glycosylation step.</text>
</comment>
<feature type="binding site" evidence="5">
    <location>
        <position position="181"/>
    </location>
    <ligand>
        <name>UDP</name>
        <dbReference type="ChEBI" id="CHEBI:58223"/>
    </ligand>
</feature>
<dbReference type="InterPro" id="IPR043676">
    <property type="entry name" value="Gtf3"/>
</dbReference>
<evidence type="ECO:0000259" key="6">
    <source>
        <dbReference type="Pfam" id="PF26334"/>
    </source>
</evidence>
<evidence type="ECO:0000313" key="8">
    <source>
        <dbReference type="EMBL" id="MEY8662762.1"/>
    </source>
</evidence>
<dbReference type="SUPFAM" id="SSF53756">
    <property type="entry name" value="UDP-Glycosyltransferase/glycogen phosphorylase"/>
    <property type="match status" value="1"/>
</dbReference>
<dbReference type="Pfam" id="PF26334">
    <property type="entry name" value="Gtf3_N"/>
    <property type="match status" value="1"/>
</dbReference>
<evidence type="ECO:0000256" key="2">
    <source>
        <dbReference type="ARBA" id="ARBA00022676"/>
    </source>
</evidence>
<comment type="pathway">
    <text evidence="1 5">Protein modification; protein glycosylation.</text>
</comment>
<evidence type="ECO:0000256" key="3">
    <source>
        <dbReference type="ARBA" id="ARBA00022679"/>
    </source>
</evidence>
<dbReference type="PIRSF" id="PIRSF007023">
    <property type="entry name" value="UDP-Galf_transf"/>
    <property type="match status" value="1"/>
</dbReference>
<comment type="similarity">
    <text evidence="5">Belongs to the Gtf3 glucosyltransferase family.</text>
</comment>
<feature type="domain" description="Glucosyltransferase 3-like C-terminal" evidence="7">
    <location>
        <begin position="173"/>
        <end position="329"/>
    </location>
</feature>
<evidence type="ECO:0000256" key="1">
    <source>
        <dbReference type="ARBA" id="ARBA00004922"/>
    </source>
</evidence>
<dbReference type="EMBL" id="JBCLUF010000028">
    <property type="protein sequence ID" value="MEY8662762.1"/>
    <property type="molecule type" value="Genomic_DNA"/>
</dbReference>
<name>A0ABV4DSN6_9LACO</name>
<gene>
    <name evidence="5" type="primary">gtf3</name>
    <name evidence="8" type="ORF">AALT52_07665</name>
</gene>
<dbReference type="InterPro" id="IPR058591">
    <property type="entry name" value="Gtf3_N"/>
</dbReference>
<keyword evidence="9" id="KW-1185">Reference proteome</keyword>
<comment type="subunit">
    <text evidence="5">Homotetramer; a dimer of dimers.</text>
</comment>
<keyword evidence="4 5" id="KW-0547">Nucleotide-binding</keyword>
<keyword evidence="3 5" id="KW-0808">Transferase</keyword>
<dbReference type="GO" id="GO:0016740">
    <property type="term" value="F:transferase activity"/>
    <property type="evidence" value="ECO:0007669"/>
    <property type="project" value="UniProtKB-KW"/>
</dbReference>
<dbReference type="Gene3D" id="3.40.50.2000">
    <property type="entry name" value="Glycogen Phosphorylase B"/>
    <property type="match status" value="2"/>
</dbReference>
<reference evidence="8 9" key="1">
    <citation type="submission" date="2024-03" db="EMBL/GenBank/DDBJ databases">
        <title>Mouse gut bacterial collection (mGBC) of GemPharmatech.</title>
        <authorList>
            <person name="He Y."/>
            <person name="Dong L."/>
            <person name="Wu D."/>
            <person name="Gao X."/>
            <person name="Lin Z."/>
        </authorList>
    </citation>
    <scope>NUCLEOTIDE SEQUENCE [LARGE SCALE GENOMIC DNA]</scope>
    <source>
        <strain evidence="8 9">15-30</strain>
    </source>
</reference>
<feature type="binding site" evidence="5">
    <location>
        <begin position="250"/>
        <end position="255"/>
    </location>
    <ligand>
        <name>UDP</name>
        <dbReference type="ChEBI" id="CHEBI:58223"/>
    </ligand>
</feature>
<evidence type="ECO:0000256" key="5">
    <source>
        <dbReference type="HAMAP-Rule" id="MF_00841"/>
    </source>
</evidence>
<dbReference type="Pfam" id="PF26337">
    <property type="entry name" value="Gtf3_C"/>
    <property type="match status" value="1"/>
</dbReference>
<keyword evidence="2 5" id="KW-0328">Glycosyltransferase</keyword>
<evidence type="ECO:0000256" key="4">
    <source>
        <dbReference type="ARBA" id="ARBA00022741"/>
    </source>
</evidence>
<dbReference type="HAMAP" id="MF_00841">
    <property type="entry name" value="Gtf3"/>
    <property type="match status" value="1"/>
</dbReference>
<dbReference type="RefSeq" id="WP_369942561.1">
    <property type="nucleotide sequence ID" value="NZ_JBCLUF010000028.1"/>
</dbReference>
<sequence length="336" mass="38387">MKVHITNIHGQSYQSTAQLAQNQVAQIACRELGFKELGIYNYNWPEEPDAQLNARFDGIIASVSKGDTIIFQSPSWNSIEWDQAFLDHLAPYAVNKIIFIHDIIPLMFESNRYLLPKFIDFYNSADLVIVASQNMADFLRTEGLTVEKIIVQHMWDHLCQINPLTIPQNTKVINFAGNPEKFRFIQNWKFAETSLYVFSEQVEVPENANIKFGGWQSDGVLIEKLRTNGGFGLVWDDNAYWSKYMQLNANHKLSTYLAAGIPLILPKELPESQRIVEKGLGFAVSDLKEAVTLVQALSDQKYHEMVQRVEAFAPLIREGFFAKKTLTEAVFKVLYE</sequence>
<accession>A0ABV4DSN6</accession>
<dbReference type="EC" id="2.4.1.-" evidence="5"/>
<dbReference type="InterPro" id="IPR058592">
    <property type="entry name" value="Gtf3_C"/>
</dbReference>
<feature type="domain" description="Glucosyltransferase 3-like N-terminal" evidence="6">
    <location>
        <begin position="2"/>
        <end position="154"/>
    </location>
</feature>
<dbReference type="Proteomes" id="UP001565236">
    <property type="component" value="Unassembled WGS sequence"/>
</dbReference>
<protein>
    <recommendedName>
        <fullName evidence="5">Glucosyltransferase 3</fullName>
        <ecNumber evidence="5">2.4.1.-</ecNumber>
    </recommendedName>
</protein>
<proteinExistence type="inferred from homology"/>
<evidence type="ECO:0000313" key="9">
    <source>
        <dbReference type="Proteomes" id="UP001565236"/>
    </source>
</evidence>
<evidence type="ECO:0000259" key="7">
    <source>
        <dbReference type="Pfam" id="PF26337"/>
    </source>
</evidence>